<dbReference type="EMBL" id="AMYD01001159">
    <property type="protein sequence ID" value="EQB54361.1"/>
    <property type="molecule type" value="Genomic_DNA"/>
</dbReference>
<dbReference type="InterPro" id="IPR013094">
    <property type="entry name" value="AB_hydrolase_3"/>
</dbReference>
<reference evidence="4" key="1">
    <citation type="journal article" date="2013" name="Mol. Plant Microbe Interact.">
        <title>Global aspects of pacC regulation of pathogenicity genes in Colletotrichum gloeosporioides as revealed by transcriptome analysis.</title>
        <authorList>
            <person name="Alkan N."/>
            <person name="Meng X."/>
            <person name="Friedlander G."/>
            <person name="Reuveni E."/>
            <person name="Sukno S."/>
            <person name="Sherman A."/>
            <person name="Thon M."/>
            <person name="Fluhr R."/>
            <person name="Prusky D."/>
        </authorList>
    </citation>
    <scope>NUCLEOTIDE SEQUENCE [LARGE SCALE GENOMIC DNA]</scope>
    <source>
        <strain evidence="4">Cg-14</strain>
    </source>
</reference>
<comment type="caution">
    <text evidence="3">The sequence shown here is derived from an EMBL/GenBank/DDBJ whole genome shotgun (WGS) entry which is preliminary data.</text>
</comment>
<dbReference type="SUPFAM" id="SSF53474">
    <property type="entry name" value="alpha/beta-Hydrolases"/>
    <property type="match status" value="1"/>
</dbReference>
<dbReference type="HOGENOM" id="CLU_477338_0_0_1"/>
<dbReference type="Pfam" id="PF00144">
    <property type="entry name" value="Beta-lactamase"/>
    <property type="match status" value="1"/>
</dbReference>
<evidence type="ECO:0000259" key="2">
    <source>
        <dbReference type="Pfam" id="PF07859"/>
    </source>
</evidence>
<gene>
    <name evidence="3" type="ORF">CGLO_05829</name>
</gene>
<dbReference type="Gene3D" id="3.40.710.10">
    <property type="entry name" value="DD-peptidase/beta-lactamase superfamily"/>
    <property type="match status" value="1"/>
</dbReference>
<evidence type="ECO:0000313" key="3">
    <source>
        <dbReference type="EMBL" id="EQB54361.1"/>
    </source>
</evidence>
<dbReference type="GO" id="GO:0016787">
    <property type="term" value="F:hydrolase activity"/>
    <property type="evidence" value="ECO:0007669"/>
    <property type="project" value="InterPro"/>
</dbReference>
<feature type="domain" description="Beta-lactamase-related" evidence="1">
    <location>
        <begin position="24"/>
        <end position="305"/>
    </location>
</feature>
<evidence type="ECO:0000313" key="4">
    <source>
        <dbReference type="Proteomes" id="UP000015530"/>
    </source>
</evidence>
<dbReference type="InterPro" id="IPR012338">
    <property type="entry name" value="Beta-lactam/transpept-like"/>
</dbReference>
<dbReference type="InterPro" id="IPR001466">
    <property type="entry name" value="Beta-lactam-related"/>
</dbReference>
<dbReference type="PANTHER" id="PTHR43283:SF3">
    <property type="entry name" value="BETA-LACTAMASE FAMILY PROTEIN (AFU_ORTHOLOGUE AFUA_5G07500)"/>
    <property type="match status" value="1"/>
</dbReference>
<protein>
    <submittedName>
        <fullName evidence="3">Beta-lactamase</fullName>
    </submittedName>
</protein>
<accession>T0LRN8</accession>
<dbReference type="eggNOG" id="ENOG502QQGR">
    <property type="taxonomic scope" value="Eukaryota"/>
</dbReference>
<dbReference type="STRING" id="1237896.T0LRN8"/>
<dbReference type="Pfam" id="PF07859">
    <property type="entry name" value="Abhydrolase_3"/>
    <property type="match status" value="1"/>
</dbReference>
<name>T0LRN8_COLGC</name>
<dbReference type="Gene3D" id="3.40.50.1820">
    <property type="entry name" value="alpha/beta hydrolase"/>
    <property type="match status" value="1"/>
</dbReference>
<dbReference type="InterPro" id="IPR050789">
    <property type="entry name" value="Diverse_Enzym_Activities"/>
</dbReference>
<dbReference type="Proteomes" id="UP000015530">
    <property type="component" value="Unassembled WGS sequence"/>
</dbReference>
<evidence type="ECO:0000259" key="1">
    <source>
        <dbReference type="Pfam" id="PF00144"/>
    </source>
</evidence>
<proteinExistence type="predicted"/>
<organism evidence="3 4">
    <name type="scientific">Colletotrichum gloeosporioides (strain Cg-14)</name>
    <name type="common">Anthracnose fungus</name>
    <name type="synonym">Glomerella cingulata</name>
    <dbReference type="NCBI Taxonomy" id="1237896"/>
    <lineage>
        <taxon>Eukaryota</taxon>
        <taxon>Fungi</taxon>
        <taxon>Dikarya</taxon>
        <taxon>Ascomycota</taxon>
        <taxon>Pezizomycotina</taxon>
        <taxon>Sordariomycetes</taxon>
        <taxon>Hypocreomycetidae</taxon>
        <taxon>Glomerellales</taxon>
        <taxon>Glomerellaceae</taxon>
        <taxon>Colletotrichum</taxon>
        <taxon>Colletotrichum gloeosporioides species complex</taxon>
    </lineage>
</organism>
<dbReference type="InterPro" id="IPR029058">
    <property type="entry name" value="AB_hydrolase_fold"/>
</dbReference>
<feature type="domain" description="Alpha/beta hydrolase fold-3" evidence="2">
    <location>
        <begin position="312"/>
        <end position="422"/>
    </location>
</feature>
<dbReference type="AlphaFoldDB" id="T0LRN8"/>
<sequence length="571" mass="63495">MPAMTAASAQGLRDLIDQYTTGENPKLPGVVYCAFGQDSLPIFQHASGKKGLSTTQPMTLDTTFWLLSFTKLITSIACMQCVERGLLKLDDADQLEELAPELRHVQVLQRTAEGDFHYVPKKSRITFRMLLNHTAGFGYAFEDDKLAEVARPVGLDDFSCDRFDVISRPLVNQPGETFQYGTSMDWAGIIVERATRVSLETYFQENIFGPLDITSITFQPSEEMKSRLAHMHQRDVDGGFYEIDHIYRKPLIVKTQEEKGDLFCAGGHGCFGKPAEFSRIIALLLNDGQDARTKAQLLRPETVTGSSLFPAWFTTWILDYAELHDAVIVSPDYRLLPEAKGVDILQDLSNFWSWLSSGGVEHSLASVGLSNIKLDLDQLLVVGESAGGYLALQSVLHGFANPRGMILAYPMIDLESPYYTRRFNKSIVGVPNFPDEVIHEFLTSPLSGSRKLLTAADPPTRLDLAMAIVQNGRFLEFLGTENELFPLRLLTTNGRRDRPILPQCFILHGEEDSAVPVEGTRKFVARLKTVDPSSHVHLAIRPGDHGFDSSAKLGDEWLAKGLQGVTDAWLN</sequence>
<dbReference type="PANTHER" id="PTHR43283">
    <property type="entry name" value="BETA-LACTAMASE-RELATED"/>
    <property type="match status" value="1"/>
</dbReference>
<dbReference type="SUPFAM" id="SSF56601">
    <property type="entry name" value="beta-lactamase/transpeptidase-like"/>
    <property type="match status" value="1"/>
</dbReference>
<dbReference type="OrthoDB" id="428260at2759"/>